<evidence type="ECO:0000313" key="2">
    <source>
        <dbReference type="EMBL" id="RUL59659.1"/>
    </source>
</evidence>
<dbReference type="OrthoDB" id="1079741at2"/>
<sequence>MKHLKFYLLFLFSAFLPLSHANGQEHGEYYPQGTTWIEEKFYVTYNDGFFSEFRKYRVDGGTDFNGKKYKIINVDYRKLANSEDYYDPIETWNWIEQPKILIREQGDSIYYIRPGKDHEALRYDFDWHIGKQIPIYYDWYENKYYYEKLKKIYKVKLLDGNTYAYIRYQVEGAPERTDIFQINGIGYTGYDGLYEGIFDGADGFFLSLRYRDYKLISFTRNDQLIYKWDRDVDKILGIDKVENDDGQKCGKTYTVYGTEVDASDMQSLPRGIYIRNGKKFVVK</sequence>
<name>A0A432LLE0_9BACT</name>
<evidence type="ECO:0000256" key="1">
    <source>
        <dbReference type="SAM" id="SignalP"/>
    </source>
</evidence>
<feature type="signal peptide" evidence="1">
    <location>
        <begin position="1"/>
        <end position="21"/>
    </location>
</feature>
<evidence type="ECO:0000313" key="3">
    <source>
        <dbReference type="Proteomes" id="UP000278983"/>
    </source>
</evidence>
<proteinExistence type="predicted"/>
<comment type="caution">
    <text evidence="2">The sequence shown here is derived from an EMBL/GenBank/DDBJ whole genome shotgun (WGS) entry which is preliminary data.</text>
</comment>
<dbReference type="Proteomes" id="UP000278983">
    <property type="component" value="Unassembled WGS sequence"/>
</dbReference>
<evidence type="ECO:0008006" key="4">
    <source>
        <dbReference type="Google" id="ProtNLM"/>
    </source>
</evidence>
<gene>
    <name evidence="2" type="ORF">EHV08_07715</name>
</gene>
<organism evidence="2 3">
    <name type="scientific">Prevotella koreensis</name>
    <dbReference type="NCBI Taxonomy" id="2490854"/>
    <lineage>
        <taxon>Bacteria</taxon>
        <taxon>Pseudomonadati</taxon>
        <taxon>Bacteroidota</taxon>
        <taxon>Bacteroidia</taxon>
        <taxon>Bacteroidales</taxon>
        <taxon>Prevotellaceae</taxon>
        <taxon>Prevotella</taxon>
    </lineage>
</organism>
<dbReference type="RefSeq" id="WP_126678765.1">
    <property type="nucleotide sequence ID" value="NZ_RYYU01000001.1"/>
</dbReference>
<feature type="chain" id="PRO_5019574920" description="DKNYY family protein" evidence="1">
    <location>
        <begin position="22"/>
        <end position="283"/>
    </location>
</feature>
<reference evidence="2 3" key="1">
    <citation type="submission" date="2018-12" db="EMBL/GenBank/DDBJ databases">
        <title>Genome sequencing of Prevotella sp. KCOM 3155 (= JS262).</title>
        <authorList>
            <person name="Kook J.-K."/>
            <person name="Park S.-N."/>
            <person name="Lim Y.K."/>
        </authorList>
    </citation>
    <scope>NUCLEOTIDE SEQUENCE [LARGE SCALE GENOMIC DNA]</scope>
    <source>
        <strain evidence="2 3">KCOM 3155</strain>
    </source>
</reference>
<dbReference type="EMBL" id="RYYU01000001">
    <property type="protein sequence ID" value="RUL59659.1"/>
    <property type="molecule type" value="Genomic_DNA"/>
</dbReference>
<protein>
    <recommendedName>
        <fullName evidence="4">DKNYY family protein</fullName>
    </recommendedName>
</protein>
<accession>A0A432LLE0</accession>
<keyword evidence="1" id="KW-0732">Signal</keyword>
<keyword evidence="3" id="KW-1185">Reference proteome</keyword>
<dbReference type="AlphaFoldDB" id="A0A432LLE0"/>